<evidence type="ECO:0000313" key="3">
    <source>
        <dbReference type="RefSeq" id="XP_005183462.2"/>
    </source>
</evidence>
<gene>
    <name evidence="3" type="primary">LOC101893925</name>
</gene>
<dbReference type="PANTHER" id="PTHR11012:SF6">
    <property type="entry name" value="CHK DOMAIN OV1-RELATED"/>
    <property type="match status" value="1"/>
</dbReference>
<dbReference type="InterPro" id="IPR015897">
    <property type="entry name" value="CHK_kinase-like"/>
</dbReference>
<proteinExistence type="predicted"/>
<name>A0A9J7CUS3_MUSDO</name>
<protein>
    <submittedName>
        <fullName evidence="3">Uncharacterized protein LOC101893925</fullName>
    </submittedName>
</protein>
<dbReference type="VEuPathDB" id="VectorBase:MDOMA2_000980"/>
<sequence>MGLINTKRSPRSYDIAPIVSDKEFRYKKAARPLPDIAVPQVIITPDADKELETENKTNQTTMNSSRNSPAIPTWINMYIFQELLPNKQPEFLEILSFQARPALAPGENYCTLMLKITIIMRLKNNSNETLSFMMKVPHDSSEMAELLEMKNFFDVEREVYSKVIPEMEEMYRQVGGNVSFGAKVYELSDAVPSSNYVLLEDLCVRGYRNVNRLKCLDMDHTEAVLRKLAKFHAASACRIAERGSYSGIFQADLSRPQGREYIVQMFNSFRQPFMENLRLYENGEKYYESMNKFFDNVVDEFIYGRLENPAYFNALNHGDVWCNNILFKHNADGTVEDALFVDFQNTNYGPVAQDLFYFIISSTQIDIKIDKFDYFIRYYHQHLEESLRLLIFPPEEIPTLRELHQQLIFYGSWAIITSFFTMGIVLLDPSEKANFENMLGEQKDNLEFKKTIYSNTRYVEHITKLLPWFHARGFMETRDWSNEGSEKIYEQRAPCVVQKNKEIKNKLKILFSRISI</sequence>
<dbReference type="GeneID" id="101893925"/>
<dbReference type="PANTHER" id="PTHR11012">
    <property type="entry name" value="PROTEIN KINASE-LIKE DOMAIN-CONTAINING"/>
    <property type="match status" value="1"/>
</dbReference>
<keyword evidence="2" id="KW-1185">Reference proteome</keyword>
<organism evidence="2 3">
    <name type="scientific">Musca domestica</name>
    <name type="common">House fly</name>
    <dbReference type="NCBI Taxonomy" id="7370"/>
    <lineage>
        <taxon>Eukaryota</taxon>
        <taxon>Metazoa</taxon>
        <taxon>Ecdysozoa</taxon>
        <taxon>Arthropoda</taxon>
        <taxon>Hexapoda</taxon>
        <taxon>Insecta</taxon>
        <taxon>Pterygota</taxon>
        <taxon>Neoptera</taxon>
        <taxon>Endopterygota</taxon>
        <taxon>Diptera</taxon>
        <taxon>Brachycera</taxon>
        <taxon>Muscomorpha</taxon>
        <taxon>Muscoidea</taxon>
        <taxon>Muscidae</taxon>
        <taxon>Musca</taxon>
    </lineage>
</organism>
<dbReference type="eggNOG" id="ENOG502RZD1">
    <property type="taxonomic scope" value="Eukaryota"/>
</dbReference>
<dbReference type="Gene3D" id="3.90.1200.10">
    <property type="match status" value="1"/>
</dbReference>
<dbReference type="InterPro" id="IPR004119">
    <property type="entry name" value="EcKL"/>
</dbReference>
<reference evidence="3" key="1">
    <citation type="submission" date="2025-08" db="UniProtKB">
        <authorList>
            <consortium name="RefSeq"/>
        </authorList>
    </citation>
    <scope>IDENTIFICATION</scope>
    <source>
        <strain evidence="3">Aabys</strain>
        <tissue evidence="3">Whole body</tissue>
    </source>
</reference>
<dbReference type="SMART" id="SM00587">
    <property type="entry name" value="CHK"/>
    <property type="match status" value="1"/>
</dbReference>
<evidence type="ECO:0000259" key="1">
    <source>
        <dbReference type="SMART" id="SM00587"/>
    </source>
</evidence>
<dbReference type="RefSeq" id="XP_005183462.2">
    <property type="nucleotide sequence ID" value="XM_005183405.4"/>
</dbReference>
<dbReference type="Pfam" id="PF02958">
    <property type="entry name" value="EcKL"/>
    <property type="match status" value="1"/>
</dbReference>
<dbReference type="InterPro" id="IPR011009">
    <property type="entry name" value="Kinase-like_dom_sf"/>
</dbReference>
<accession>A0A9J7CUS3</accession>
<dbReference type="OrthoDB" id="191037at2759"/>
<evidence type="ECO:0000313" key="2">
    <source>
        <dbReference type="Proteomes" id="UP001652621"/>
    </source>
</evidence>
<dbReference type="STRING" id="7370.A0A1I8MSI7"/>
<dbReference type="Proteomes" id="UP001652621">
    <property type="component" value="Unplaced"/>
</dbReference>
<dbReference type="SUPFAM" id="SSF56112">
    <property type="entry name" value="Protein kinase-like (PK-like)"/>
    <property type="match status" value="1"/>
</dbReference>
<feature type="domain" description="CHK kinase-like" evidence="1">
    <location>
        <begin position="197"/>
        <end position="389"/>
    </location>
</feature>
<dbReference type="VEuPathDB" id="VectorBase:MDOA008006"/>